<accession>A0A7J9LW16</accession>
<keyword evidence="2" id="KW-1185">Reference proteome</keyword>
<name>A0A7J9LW16_GOSSC</name>
<evidence type="ECO:0000313" key="2">
    <source>
        <dbReference type="Proteomes" id="UP000593576"/>
    </source>
</evidence>
<evidence type="ECO:0000313" key="1">
    <source>
        <dbReference type="EMBL" id="MBA0862975.1"/>
    </source>
</evidence>
<sequence>MDRFELKSDSLSDVDGGRNSIVKFCTCCEGNSEGGEVIHVKRLHVYANVVMEGADVKFWRQ</sequence>
<dbReference type="Proteomes" id="UP000593576">
    <property type="component" value="Unassembled WGS sequence"/>
</dbReference>
<protein>
    <submittedName>
        <fullName evidence="1">Uncharacterized protein</fullName>
    </submittedName>
</protein>
<dbReference type="EMBL" id="JABFAF010000008">
    <property type="protein sequence ID" value="MBA0862975.1"/>
    <property type="molecule type" value="Genomic_DNA"/>
</dbReference>
<comment type="caution">
    <text evidence="1">The sequence shown here is derived from an EMBL/GenBank/DDBJ whole genome shotgun (WGS) entry which is preliminary data.</text>
</comment>
<feature type="non-terminal residue" evidence="1">
    <location>
        <position position="1"/>
    </location>
</feature>
<proteinExistence type="predicted"/>
<organism evidence="1 2">
    <name type="scientific">Gossypium schwendimanii</name>
    <name type="common">Cotton</name>
    <dbReference type="NCBI Taxonomy" id="34291"/>
    <lineage>
        <taxon>Eukaryota</taxon>
        <taxon>Viridiplantae</taxon>
        <taxon>Streptophyta</taxon>
        <taxon>Embryophyta</taxon>
        <taxon>Tracheophyta</taxon>
        <taxon>Spermatophyta</taxon>
        <taxon>Magnoliopsida</taxon>
        <taxon>eudicotyledons</taxon>
        <taxon>Gunneridae</taxon>
        <taxon>Pentapetalae</taxon>
        <taxon>rosids</taxon>
        <taxon>malvids</taxon>
        <taxon>Malvales</taxon>
        <taxon>Malvaceae</taxon>
        <taxon>Malvoideae</taxon>
        <taxon>Gossypium</taxon>
    </lineage>
</organism>
<gene>
    <name evidence="1" type="ORF">Goshw_015041</name>
</gene>
<dbReference type="AlphaFoldDB" id="A0A7J9LW16"/>
<reference evidence="1 2" key="1">
    <citation type="journal article" date="2019" name="Genome Biol. Evol.">
        <title>Insights into the evolution of the New World diploid cottons (Gossypium, subgenus Houzingenia) based on genome sequencing.</title>
        <authorList>
            <person name="Grover C.E."/>
            <person name="Arick M.A. 2nd"/>
            <person name="Thrash A."/>
            <person name="Conover J.L."/>
            <person name="Sanders W.S."/>
            <person name="Peterson D.G."/>
            <person name="Frelichowski J.E."/>
            <person name="Scheffler J.A."/>
            <person name="Scheffler B.E."/>
            <person name="Wendel J.F."/>
        </authorList>
    </citation>
    <scope>NUCLEOTIDE SEQUENCE [LARGE SCALE GENOMIC DNA]</scope>
    <source>
        <strain evidence="1">1</strain>
        <tissue evidence="1">Leaf</tissue>
    </source>
</reference>